<proteinExistence type="predicted"/>
<organism evidence="1 2">
    <name type="scientific">Ridgeia piscesae</name>
    <name type="common">Tubeworm</name>
    <dbReference type="NCBI Taxonomy" id="27915"/>
    <lineage>
        <taxon>Eukaryota</taxon>
        <taxon>Metazoa</taxon>
        <taxon>Spiralia</taxon>
        <taxon>Lophotrochozoa</taxon>
        <taxon>Annelida</taxon>
        <taxon>Polychaeta</taxon>
        <taxon>Sedentaria</taxon>
        <taxon>Canalipalpata</taxon>
        <taxon>Sabellida</taxon>
        <taxon>Siboglinidae</taxon>
        <taxon>Ridgeia</taxon>
    </lineage>
</organism>
<protein>
    <submittedName>
        <fullName evidence="1">Uncharacterized protein</fullName>
    </submittedName>
</protein>
<dbReference type="AlphaFoldDB" id="A0AAD9IY68"/>
<name>A0AAD9IY68_RIDPI</name>
<comment type="caution">
    <text evidence="1">The sequence shown here is derived from an EMBL/GenBank/DDBJ whole genome shotgun (WGS) entry which is preliminary data.</text>
</comment>
<sequence length="50" mass="5575">MMCEVDHLGVLLSQFAKKLIGISCYKHVYTCSCAFVSQGISQNTLQYAPF</sequence>
<gene>
    <name evidence="1" type="ORF">NP493_4956g00001</name>
</gene>
<dbReference type="EMBL" id="JAODUO010004939">
    <property type="protein sequence ID" value="KAK2142250.1"/>
    <property type="molecule type" value="Genomic_DNA"/>
</dbReference>
<keyword evidence="2" id="KW-1185">Reference proteome</keyword>
<reference evidence="1" key="1">
    <citation type="journal article" date="2023" name="Mol. Biol. Evol.">
        <title>Third-Generation Sequencing Reveals the Adaptive Role of the Epigenome in Three Deep-Sea Polychaetes.</title>
        <authorList>
            <person name="Perez M."/>
            <person name="Aroh O."/>
            <person name="Sun Y."/>
            <person name="Lan Y."/>
            <person name="Juniper S.K."/>
            <person name="Young C.R."/>
            <person name="Angers B."/>
            <person name="Qian P.Y."/>
        </authorList>
    </citation>
    <scope>NUCLEOTIDE SEQUENCE</scope>
    <source>
        <strain evidence="1">R07B-5</strain>
    </source>
</reference>
<accession>A0AAD9IY68</accession>
<evidence type="ECO:0000313" key="1">
    <source>
        <dbReference type="EMBL" id="KAK2142250.1"/>
    </source>
</evidence>
<evidence type="ECO:0000313" key="2">
    <source>
        <dbReference type="Proteomes" id="UP001209878"/>
    </source>
</evidence>
<dbReference type="Proteomes" id="UP001209878">
    <property type="component" value="Unassembled WGS sequence"/>
</dbReference>